<evidence type="ECO:0000313" key="3">
    <source>
        <dbReference type="Proteomes" id="UP001185331"/>
    </source>
</evidence>
<keyword evidence="1" id="KW-0732">Signal</keyword>
<comment type="caution">
    <text evidence="2">The sequence shown here is derived from an EMBL/GenBank/DDBJ whole genome shotgun (WGS) entry which is preliminary data.</text>
</comment>
<gene>
    <name evidence="2" type="ORF">J2Y00_004899</name>
</gene>
<accession>A0AAE3XIL3</accession>
<reference evidence="2" key="1">
    <citation type="submission" date="2023-07" db="EMBL/GenBank/DDBJ databases">
        <title>Sorghum-associated microbial communities from plants grown in Nebraska, USA.</title>
        <authorList>
            <person name="Schachtman D."/>
        </authorList>
    </citation>
    <scope>NUCLEOTIDE SEQUENCE</scope>
    <source>
        <strain evidence="2">BE330</strain>
    </source>
</reference>
<dbReference type="RefSeq" id="WP_309858931.1">
    <property type="nucleotide sequence ID" value="NZ_JAVDQJ010000025.1"/>
</dbReference>
<dbReference type="EMBL" id="JAVDQK010000027">
    <property type="protein sequence ID" value="MDR6221267.1"/>
    <property type="molecule type" value="Genomic_DNA"/>
</dbReference>
<dbReference type="Proteomes" id="UP001185331">
    <property type="component" value="Unassembled WGS sequence"/>
</dbReference>
<feature type="chain" id="PRO_5042287793" description="Thiol:disulfide interchange protein DsbD N-terminal domain-containing protein" evidence="1">
    <location>
        <begin position="22"/>
        <end position="141"/>
    </location>
</feature>
<protein>
    <recommendedName>
        <fullName evidence="4">Thiol:disulfide interchange protein DsbD N-terminal domain-containing protein</fullName>
    </recommendedName>
</protein>
<proteinExistence type="predicted"/>
<name>A0AAE3XIL3_9DEIO</name>
<dbReference type="AlphaFoldDB" id="A0AAE3XIL3"/>
<sequence>MRALLPRLLAPLLLSAGVAGAAPLTVEVRFDLRAVLVNREAPNTLTLHAPGRAPLPVPLRGPVSVTHPESFGLLLPVRVTLLAAPAGELRLRGPLFVCGLRERVCRRVDLNLPVPVAGGAARVTVTDADLAPPRRSLWPGR</sequence>
<evidence type="ECO:0000256" key="1">
    <source>
        <dbReference type="SAM" id="SignalP"/>
    </source>
</evidence>
<evidence type="ECO:0008006" key="4">
    <source>
        <dbReference type="Google" id="ProtNLM"/>
    </source>
</evidence>
<organism evidence="2 3">
    <name type="scientific">Deinococcus soli</name>
    <name type="common">ex Cha et al. 2016</name>
    <dbReference type="NCBI Taxonomy" id="1309411"/>
    <lineage>
        <taxon>Bacteria</taxon>
        <taxon>Thermotogati</taxon>
        <taxon>Deinococcota</taxon>
        <taxon>Deinococci</taxon>
        <taxon>Deinococcales</taxon>
        <taxon>Deinococcaceae</taxon>
        <taxon>Deinococcus</taxon>
    </lineage>
</organism>
<feature type="signal peptide" evidence="1">
    <location>
        <begin position="1"/>
        <end position="21"/>
    </location>
</feature>
<evidence type="ECO:0000313" key="2">
    <source>
        <dbReference type="EMBL" id="MDR6221267.1"/>
    </source>
</evidence>